<dbReference type="Pfam" id="PF13529">
    <property type="entry name" value="Peptidase_C39_2"/>
    <property type="match status" value="1"/>
</dbReference>
<sequence length="203" mass="22021">MGTLRKLTAMMVMAMAVTLAPSAPATAAAGDWMSVTWQKQQTGYWCGPAAIRMAISARTSSLPTQAAIAARVGTTPDAGTNRYQVRDGINSYLNSRYQVFNVNNPMTPAQLDAMWGMFKRNVGINWATPVNIVTRPGGVRPPGYAASTNVDHWVVVTGWSFDGTNNYVHVHDPASGSPGFNSSPTWSMTLWSFRQLVTKTYVA</sequence>
<feature type="chain" id="PRO_5021830472" evidence="1">
    <location>
        <begin position="28"/>
        <end position="203"/>
    </location>
</feature>
<protein>
    <submittedName>
        <fullName evidence="3">Lysis protein</fullName>
    </submittedName>
</protein>
<name>A0A563ETN1_9PSEU</name>
<feature type="domain" description="Peptidase C39-like" evidence="2">
    <location>
        <begin position="35"/>
        <end position="174"/>
    </location>
</feature>
<dbReference type="Gene3D" id="3.90.70.10">
    <property type="entry name" value="Cysteine proteinases"/>
    <property type="match status" value="1"/>
</dbReference>
<dbReference type="AlphaFoldDB" id="A0A563ETN1"/>
<proteinExistence type="predicted"/>
<dbReference type="InterPro" id="IPR039564">
    <property type="entry name" value="Peptidase_C39-like"/>
</dbReference>
<keyword evidence="1" id="KW-0732">Signal</keyword>
<evidence type="ECO:0000259" key="2">
    <source>
        <dbReference type="Pfam" id="PF13529"/>
    </source>
</evidence>
<accession>A0A563ETN1</accession>
<reference evidence="3 4" key="1">
    <citation type="submission" date="2019-07" db="EMBL/GenBank/DDBJ databases">
        <title>Lentzea xizangensis sp. nov., isolated from Qinghai-Tibetan Plateau Soils.</title>
        <authorList>
            <person name="Huang J."/>
        </authorList>
    </citation>
    <scope>NUCLEOTIDE SEQUENCE [LARGE SCALE GENOMIC DNA]</scope>
    <source>
        <strain evidence="3 4">FXJ1.1311</strain>
    </source>
</reference>
<evidence type="ECO:0000256" key="1">
    <source>
        <dbReference type="SAM" id="SignalP"/>
    </source>
</evidence>
<feature type="signal peptide" evidence="1">
    <location>
        <begin position="1"/>
        <end position="27"/>
    </location>
</feature>
<dbReference type="RefSeq" id="WP_146353110.1">
    <property type="nucleotide sequence ID" value="NZ_VOBR01000010.1"/>
</dbReference>
<dbReference type="OrthoDB" id="1655016at2"/>
<dbReference type="Proteomes" id="UP000316639">
    <property type="component" value="Unassembled WGS sequence"/>
</dbReference>
<keyword evidence="4" id="KW-1185">Reference proteome</keyword>
<evidence type="ECO:0000313" key="4">
    <source>
        <dbReference type="Proteomes" id="UP000316639"/>
    </source>
</evidence>
<dbReference type="EMBL" id="VOBR01000010">
    <property type="protein sequence ID" value="TWP50861.1"/>
    <property type="molecule type" value="Genomic_DNA"/>
</dbReference>
<gene>
    <name evidence="3" type="ORF">FKR81_17380</name>
</gene>
<organism evidence="3 4">
    <name type="scientific">Lentzea tibetensis</name>
    <dbReference type="NCBI Taxonomy" id="2591470"/>
    <lineage>
        <taxon>Bacteria</taxon>
        <taxon>Bacillati</taxon>
        <taxon>Actinomycetota</taxon>
        <taxon>Actinomycetes</taxon>
        <taxon>Pseudonocardiales</taxon>
        <taxon>Pseudonocardiaceae</taxon>
        <taxon>Lentzea</taxon>
    </lineage>
</organism>
<evidence type="ECO:0000313" key="3">
    <source>
        <dbReference type="EMBL" id="TWP50861.1"/>
    </source>
</evidence>
<comment type="caution">
    <text evidence="3">The sequence shown here is derived from an EMBL/GenBank/DDBJ whole genome shotgun (WGS) entry which is preliminary data.</text>
</comment>